<accession>A0A1H9PU06</accession>
<reference evidence="3 4" key="1">
    <citation type="submission" date="2016-10" db="EMBL/GenBank/DDBJ databases">
        <authorList>
            <person name="de Groot N.N."/>
        </authorList>
    </citation>
    <scope>NUCLEOTIDE SEQUENCE [LARGE SCALE GENOMIC DNA]</scope>
    <source>
        <strain evidence="3 4">AR40</strain>
    </source>
</reference>
<organism evidence="3 4">
    <name type="scientific">Butyrivibrio fibrisolvens</name>
    <dbReference type="NCBI Taxonomy" id="831"/>
    <lineage>
        <taxon>Bacteria</taxon>
        <taxon>Bacillati</taxon>
        <taxon>Bacillota</taxon>
        <taxon>Clostridia</taxon>
        <taxon>Lachnospirales</taxon>
        <taxon>Lachnospiraceae</taxon>
        <taxon>Butyrivibrio</taxon>
    </lineage>
</organism>
<dbReference type="EMBL" id="FOGJ01000006">
    <property type="protein sequence ID" value="SER51259.1"/>
    <property type="molecule type" value="Genomic_DNA"/>
</dbReference>
<proteinExistence type="predicted"/>
<evidence type="ECO:0000313" key="2">
    <source>
        <dbReference type="EMBL" id="PWT27353.1"/>
    </source>
</evidence>
<dbReference type="eggNOG" id="COG3428">
    <property type="taxonomic scope" value="Bacteria"/>
</dbReference>
<dbReference type="OrthoDB" id="9790842at2"/>
<dbReference type="Proteomes" id="UP000182584">
    <property type="component" value="Unassembled WGS sequence"/>
</dbReference>
<protein>
    <submittedName>
        <fullName evidence="3">PH domain-containing protein</fullName>
    </submittedName>
</protein>
<sequence length="162" mass="18474">MADPIMESGPSLTAKGNLVFKETTRLRFFGIPWPFTHYQIYENDLVVIKGLLNLDEDDCYLYKIADVNIKRTLGQRIFGLSTITCFVASDASGDKIELKNIKHGKEIKDFLLSQSEACRLRRRTVATQNLSYHDGHHHMDEYPGMDHGVDLNHDGIPDDLQH</sequence>
<evidence type="ECO:0000259" key="1">
    <source>
        <dbReference type="Pfam" id="PF03703"/>
    </source>
</evidence>
<feature type="domain" description="YdbS-like PH" evidence="1">
    <location>
        <begin position="33"/>
        <end position="111"/>
    </location>
</feature>
<dbReference type="RefSeq" id="WP_022757741.1">
    <property type="nucleotide sequence ID" value="NZ_CM009896.1"/>
</dbReference>
<evidence type="ECO:0000313" key="3">
    <source>
        <dbReference type="EMBL" id="SER51259.1"/>
    </source>
</evidence>
<keyword evidence="5" id="KW-1185">Reference proteome</keyword>
<gene>
    <name evidence="2" type="ORF">CPT75_09715</name>
    <name evidence="3" type="ORF">SAMN04487884_106134</name>
</gene>
<evidence type="ECO:0000313" key="5">
    <source>
        <dbReference type="Proteomes" id="UP000245488"/>
    </source>
</evidence>
<evidence type="ECO:0000313" key="4">
    <source>
        <dbReference type="Proteomes" id="UP000182584"/>
    </source>
</evidence>
<dbReference type="AlphaFoldDB" id="A0A1H9PU06"/>
<dbReference type="Pfam" id="PF03703">
    <property type="entry name" value="bPH_2"/>
    <property type="match status" value="1"/>
</dbReference>
<name>A0A1H9PU06_BUTFI</name>
<dbReference type="EMBL" id="NXNG01000001">
    <property type="protein sequence ID" value="PWT27353.1"/>
    <property type="molecule type" value="Genomic_DNA"/>
</dbReference>
<dbReference type="InterPro" id="IPR005182">
    <property type="entry name" value="YdbS-like_PH"/>
</dbReference>
<dbReference type="Proteomes" id="UP000245488">
    <property type="component" value="Chromosome"/>
</dbReference>
<reference evidence="2 5" key="2">
    <citation type="submission" date="2017-09" db="EMBL/GenBank/DDBJ databases">
        <title>High-quality draft genome sequence of Butyrivibrio fibrisolvens INBov1, isolated from cow rumen.</title>
        <authorList>
            <person name="Rodriguez Hernaez J."/>
            <person name="Rivarola M."/>
            <person name="Paniego N."/>
            <person name="Cravero S."/>
            <person name="Ceron Cucchi M."/>
            <person name="Martinez M.C."/>
        </authorList>
    </citation>
    <scope>NUCLEOTIDE SEQUENCE [LARGE SCALE GENOMIC DNA]</scope>
    <source>
        <strain evidence="2 5">INBov1</strain>
    </source>
</reference>